<evidence type="ECO:0000313" key="1">
    <source>
        <dbReference type="EMBL" id="PWB08687.1"/>
    </source>
</evidence>
<organism evidence="1 2">
    <name type="scientific">Paramuribaculum intestinale</name>
    <dbReference type="NCBI Taxonomy" id="2094151"/>
    <lineage>
        <taxon>Bacteria</taxon>
        <taxon>Pseudomonadati</taxon>
        <taxon>Bacteroidota</taxon>
        <taxon>Bacteroidia</taxon>
        <taxon>Bacteroidales</taxon>
        <taxon>Muribaculaceae</taxon>
        <taxon>Paramuribaculum</taxon>
    </lineage>
</organism>
<name>A0A2V1J1V4_9BACT</name>
<accession>A0A2V1J1V4</accession>
<evidence type="ECO:0000313" key="2">
    <source>
        <dbReference type="Proteomes" id="UP000244925"/>
    </source>
</evidence>
<dbReference type="AlphaFoldDB" id="A0A2V1J1V4"/>
<reference evidence="2" key="1">
    <citation type="submission" date="2018-02" db="EMBL/GenBank/DDBJ databases">
        <authorList>
            <person name="Clavel T."/>
            <person name="Strowig T."/>
        </authorList>
    </citation>
    <scope>NUCLEOTIDE SEQUENCE [LARGE SCALE GENOMIC DNA]</scope>
    <source>
        <strain evidence="2">DSM 100764</strain>
    </source>
</reference>
<evidence type="ECO:0008006" key="3">
    <source>
        <dbReference type="Google" id="ProtNLM"/>
    </source>
</evidence>
<dbReference type="SUPFAM" id="SSF56935">
    <property type="entry name" value="Porins"/>
    <property type="match status" value="1"/>
</dbReference>
<protein>
    <recommendedName>
        <fullName evidence="3">Outer membrane protein beta-barrel domain-containing protein</fullName>
    </recommendedName>
</protein>
<comment type="caution">
    <text evidence="1">The sequence shown here is derived from an EMBL/GenBank/DDBJ whole genome shotgun (WGS) entry which is preliminary data.</text>
</comment>
<keyword evidence="2" id="KW-1185">Reference proteome</keyword>
<dbReference type="Proteomes" id="UP000244925">
    <property type="component" value="Unassembled WGS sequence"/>
</dbReference>
<proteinExistence type="predicted"/>
<sequence length="952" mass="108858">MLAAVSARADEPKLSLKGNVYEATFGAGLINAKVYLLDSLGVAIDSTKTGRTSTKVNGQWKQNPDFELKVPRTPARYTIEVNYKGFEPGFQSVTIGKLGSRETERGLPDITLRREAKKLDEVTVTATKVKFYNSGDTLVYNADAFMLAEGSMLDALIQQLPGVELKDDGRIFVNGKYVESLLLNGRQFMDNNNRLLLDNLGAYTVKDIAVYDKLSDRSLFLGQDKDNGETRYVMDVRMKKEFMGNYLANVEAGYGSADRYLGRFFLSRSDTRTQYVLFGNINNLNDRRRPGQSSNWTPEDMESGLRREKTIGGQYEVTQSGSNPWKFNGNFSLNHTSQDDETFTDRTNFLPSGNTYNYTFNNLRNRNLNFNTFHSTHKQTRRIFFSAKVSGRINRSDYRQSVVSGTFADRQESVTRQWLADIYATGSEATLSAIINRSIQTDSMRNNLWSVNGDASITYKFSQNPDNMYIWVKGGYTGQTPDRYNDQRINFGSSPAAERTMQIFRNHPAHEYYIKPIFSYCYNFSDNGNIQPEYTFTYTHRRNDSRLFNPEDPAADMTFDAPMSLDQANSYYQLDKTLTHTVGFRSSQVFRGDGHFWRIMLGPTLGFNTQHLDYTQAGQAIRKTRHSMQFTDSWTEVKYGFGAYSNRWGGKDYRNMLILKFESQAQMPDMRYLVDIPNTSDPLTILLGAPSLKNQHDLQWNLRYELTPQNGRIMEAARIYYRLLTNALVRGYSYDTRTGVRTIRSYNTSGNWETGAMNSFMLPLDKARKLTLAATSEVKYGHATDVIGTDDQAPAPFTVRNLVGSQRLRLTWGAAEWLNLTGKANLQLRHTSSERPDFSNIDAFDANYGVVATVKFTKNFSLSTDMTLFTRNGYDTPVMNNSDWVWNARLAYTFDRGRWTLMLDGFDLLRQLNSVQYAVNAQGRTVRYVNTLPRFFLFHAQYKINIMPKKRK</sequence>
<gene>
    <name evidence="1" type="ORF">C5O25_03945</name>
</gene>
<dbReference type="EMBL" id="PUBV01000005">
    <property type="protein sequence ID" value="PWB08687.1"/>
    <property type="molecule type" value="Genomic_DNA"/>
</dbReference>